<organism evidence="3 4">
    <name type="scientific">Romanomermis culicivorax</name>
    <name type="common">Nematode worm</name>
    <dbReference type="NCBI Taxonomy" id="13658"/>
    <lineage>
        <taxon>Eukaryota</taxon>
        <taxon>Metazoa</taxon>
        <taxon>Ecdysozoa</taxon>
        <taxon>Nematoda</taxon>
        <taxon>Enoplea</taxon>
        <taxon>Dorylaimia</taxon>
        <taxon>Mermithida</taxon>
        <taxon>Mermithoidea</taxon>
        <taxon>Mermithidae</taxon>
        <taxon>Romanomermis</taxon>
    </lineage>
</organism>
<accession>A0A915HME9</accession>
<dbReference type="AlphaFoldDB" id="A0A915HME9"/>
<evidence type="ECO:0000256" key="1">
    <source>
        <dbReference type="SAM" id="MobiDB-lite"/>
    </source>
</evidence>
<keyword evidence="3" id="KW-1185">Reference proteome</keyword>
<dbReference type="WBParaSite" id="nRc.2.0.1.t02696-RA">
    <property type="protein sequence ID" value="nRc.2.0.1.t02696-RA"/>
    <property type="gene ID" value="nRc.2.0.1.g02696"/>
</dbReference>
<proteinExistence type="predicted"/>
<evidence type="ECO:0000256" key="2">
    <source>
        <dbReference type="SAM" id="SignalP"/>
    </source>
</evidence>
<feature type="signal peptide" evidence="2">
    <location>
        <begin position="1"/>
        <end position="20"/>
    </location>
</feature>
<reference evidence="4" key="1">
    <citation type="submission" date="2022-11" db="UniProtKB">
        <authorList>
            <consortium name="WormBaseParasite"/>
        </authorList>
    </citation>
    <scope>IDENTIFICATION</scope>
</reference>
<protein>
    <submittedName>
        <fullName evidence="4">Uncharacterized protein</fullName>
    </submittedName>
</protein>
<feature type="region of interest" description="Disordered" evidence="1">
    <location>
        <begin position="49"/>
        <end position="75"/>
    </location>
</feature>
<feature type="chain" id="PRO_5037617647" evidence="2">
    <location>
        <begin position="21"/>
        <end position="142"/>
    </location>
</feature>
<evidence type="ECO:0000313" key="3">
    <source>
        <dbReference type="Proteomes" id="UP000887565"/>
    </source>
</evidence>
<dbReference type="Proteomes" id="UP000887565">
    <property type="component" value="Unplaced"/>
</dbReference>
<name>A0A915HME9_ROMCU</name>
<evidence type="ECO:0000313" key="4">
    <source>
        <dbReference type="WBParaSite" id="nRc.2.0.1.t02696-RA"/>
    </source>
</evidence>
<keyword evidence="2" id="KW-0732">Signal</keyword>
<sequence>MLKVSTFFAISSALTVYCTADGEKNNVECLPPIMRLVIHYEKSEKVLGFSSPTVGDNRRRSNSSAVSTPNSTSLSTTLLPLSTTDFNTTSAIIGVNETALSKDKKVKKKKNYKKKIGTNGKDPKLKALNKNIAHMRKRMKKL</sequence>